<evidence type="ECO:0000313" key="1">
    <source>
        <dbReference type="EMBL" id="EAM8418395.1"/>
    </source>
</evidence>
<dbReference type="EMBL" id="AACWFO010000005">
    <property type="protein sequence ID" value="EAM8418395.1"/>
    <property type="molecule type" value="Genomic_DNA"/>
</dbReference>
<dbReference type="AlphaFoldDB" id="A0A5T2WHY2"/>
<name>A0A5T2WHY2_SALER</name>
<accession>A0A5T2WHY2</accession>
<proteinExistence type="predicted"/>
<protein>
    <submittedName>
        <fullName evidence="1">Uncharacterized protein</fullName>
    </submittedName>
</protein>
<organism evidence="1">
    <name type="scientific">Salmonella enterica</name>
    <name type="common">Salmonella choleraesuis</name>
    <dbReference type="NCBI Taxonomy" id="28901"/>
    <lineage>
        <taxon>Bacteria</taxon>
        <taxon>Pseudomonadati</taxon>
        <taxon>Pseudomonadota</taxon>
        <taxon>Gammaproteobacteria</taxon>
        <taxon>Enterobacterales</taxon>
        <taxon>Enterobacteriaceae</taxon>
        <taxon>Salmonella</taxon>
    </lineage>
</organism>
<sequence length="79" mass="8616">MSDKQNALDVAAFTIAGNLLSTLVDKELVSREEAVRIVSLARTNTSPALTEKHRDGSLVDTGWHLDNLLAKLGVEQKKD</sequence>
<reference evidence="1" key="1">
    <citation type="submission" date="2018-08" db="EMBL/GenBank/DDBJ databases">
        <authorList>
            <consortium name="GenomeTrakr network: Whole genome sequencing for foodborne pathogen traceback"/>
        </authorList>
    </citation>
    <scope>NUCLEOTIDE SEQUENCE</scope>
    <source>
        <strain evidence="1">FDA00009177</strain>
    </source>
</reference>
<gene>
    <name evidence="1" type="ORF">AC527_14205</name>
</gene>
<comment type="caution">
    <text evidence="1">The sequence shown here is derived from an EMBL/GenBank/DDBJ whole genome shotgun (WGS) entry which is preliminary data.</text>
</comment>